<evidence type="ECO:0000313" key="2">
    <source>
        <dbReference type="EMBL" id="MDI6098343.1"/>
    </source>
</evidence>
<name>A0ABT6WF85_9ACTN</name>
<dbReference type="EMBL" id="JASCTH010000004">
    <property type="protein sequence ID" value="MDI6098343.1"/>
    <property type="molecule type" value="Genomic_DNA"/>
</dbReference>
<feature type="region of interest" description="Disordered" evidence="1">
    <location>
        <begin position="289"/>
        <end position="310"/>
    </location>
</feature>
<reference evidence="2 3" key="1">
    <citation type="submission" date="2023-05" db="EMBL/GenBank/DDBJ databases">
        <title>Actinoplanes sp. NEAU-A12 genome sequencing.</title>
        <authorList>
            <person name="Wang Z.-S."/>
        </authorList>
    </citation>
    <scope>NUCLEOTIDE SEQUENCE [LARGE SCALE GENOMIC DNA]</scope>
    <source>
        <strain evidence="2 3">NEAU-A12</strain>
    </source>
</reference>
<keyword evidence="3" id="KW-1185">Reference proteome</keyword>
<sequence>MSVKSFRLMGVPEIRPIRHPAASDMTALHQVCERLWRDGGHRDTQAFALLRRCLQRFDPHTAPDDEVLLHAVLLYLPTAVAGEGADLAVMDWGLYAWRTAAAVYGSNHPRTLAAAELLAQVLGHHECAPAAISLYRGLTGHYQRRGRHDEHARIALALADALHDHGACQQAHATAESVLREWRPHHSSRPELGPVLLLHTLRMLDACGRVDEARSTLHTHTSLLPADGVTRDAVAALALILLGCPAAINRHRSRCANTGPEIGRPRPGSRRRSFTQVRRVFLAKLTGDADYGAPQPALAAESLTPEPDEP</sequence>
<evidence type="ECO:0000313" key="3">
    <source>
        <dbReference type="Proteomes" id="UP001241758"/>
    </source>
</evidence>
<organism evidence="2 3">
    <name type="scientific">Actinoplanes sandaracinus</name>
    <dbReference type="NCBI Taxonomy" id="3045177"/>
    <lineage>
        <taxon>Bacteria</taxon>
        <taxon>Bacillati</taxon>
        <taxon>Actinomycetota</taxon>
        <taxon>Actinomycetes</taxon>
        <taxon>Micromonosporales</taxon>
        <taxon>Micromonosporaceae</taxon>
        <taxon>Actinoplanes</taxon>
    </lineage>
</organism>
<gene>
    <name evidence="2" type="ORF">QLQ12_06975</name>
</gene>
<accession>A0ABT6WF85</accession>
<dbReference type="RefSeq" id="WP_282757961.1">
    <property type="nucleotide sequence ID" value="NZ_JASCTH010000004.1"/>
</dbReference>
<protein>
    <recommendedName>
        <fullName evidence="4">Tetratricopeptide repeat protein</fullName>
    </recommendedName>
</protein>
<dbReference type="Proteomes" id="UP001241758">
    <property type="component" value="Unassembled WGS sequence"/>
</dbReference>
<evidence type="ECO:0000256" key="1">
    <source>
        <dbReference type="SAM" id="MobiDB-lite"/>
    </source>
</evidence>
<proteinExistence type="predicted"/>
<comment type="caution">
    <text evidence="2">The sequence shown here is derived from an EMBL/GenBank/DDBJ whole genome shotgun (WGS) entry which is preliminary data.</text>
</comment>
<evidence type="ECO:0008006" key="4">
    <source>
        <dbReference type="Google" id="ProtNLM"/>
    </source>
</evidence>